<protein>
    <recommendedName>
        <fullName evidence="3">Big-1 domain-containing protein</fullName>
    </recommendedName>
</protein>
<evidence type="ECO:0000256" key="1">
    <source>
        <dbReference type="ARBA" id="ARBA00010116"/>
    </source>
</evidence>
<accession>A0A1F7IAY0</accession>
<dbReference type="EMBL" id="MGAF01000032">
    <property type="protein sequence ID" value="OGK40512.1"/>
    <property type="molecule type" value="Genomic_DNA"/>
</dbReference>
<evidence type="ECO:0000313" key="4">
    <source>
        <dbReference type="EMBL" id="OGK40512.1"/>
    </source>
</evidence>
<feature type="domain" description="Big-1" evidence="3">
    <location>
        <begin position="46"/>
        <end position="136"/>
    </location>
</feature>
<dbReference type="AlphaFoldDB" id="A0A1F7IAY0"/>
<dbReference type="Pfam" id="PF02369">
    <property type="entry name" value="Big_1"/>
    <property type="match status" value="1"/>
</dbReference>
<keyword evidence="2" id="KW-1133">Transmembrane helix</keyword>
<feature type="transmembrane region" description="Helical" evidence="2">
    <location>
        <begin position="6"/>
        <end position="25"/>
    </location>
</feature>
<proteinExistence type="inferred from homology"/>
<reference evidence="4 5" key="1">
    <citation type="journal article" date="2016" name="Nat. Commun.">
        <title>Thousands of microbial genomes shed light on interconnected biogeochemical processes in an aquifer system.</title>
        <authorList>
            <person name="Anantharaman K."/>
            <person name="Brown C.T."/>
            <person name="Hug L.A."/>
            <person name="Sharon I."/>
            <person name="Castelle C.J."/>
            <person name="Probst A.J."/>
            <person name="Thomas B.C."/>
            <person name="Singh A."/>
            <person name="Wilkins M.J."/>
            <person name="Karaoz U."/>
            <person name="Brodie E.L."/>
            <person name="Williams K.H."/>
            <person name="Hubbard S.S."/>
            <person name="Banfield J.F."/>
        </authorList>
    </citation>
    <scope>NUCLEOTIDE SEQUENCE [LARGE SCALE GENOMIC DNA]</scope>
</reference>
<dbReference type="InterPro" id="IPR003344">
    <property type="entry name" value="Big_1_dom"/>
</dbReference>
<comment type="similarity">
    <text evidence="1">Belongs to the intimin/invasin family.</text>
</comment>
<dbReference type="Proteomes" id="UP000179270">
    <property type="component" value="Unassembled WGS sequence"/>
</dbReference>
<dbReference type="SUPFAM" id="SSF49373">
    <property type="entry name" value="Invasin/intimin cell-adhesion fragments"/>
    <property type="match status" value="1"/>
</dbReference>
<name>A0A1F7IAY0_9BACT</name>
<dbReference type="STRING" id="1802055.A3A74_02885"/>
<evidence type="ECO:0000259" key="3">
    <source>
        <dbReference type="PROSITE" id="PS51127"/>
    </source>
</evidence>
<dbReference type="InterPro" id="IPR013783">
    <property type="entry name" value="Ig-like_fold"/>
</dbReference>
<sequence length="138" mass="15220">MDKKLLALIMLFFISFVFFVGLTIFNNPLRYLTSAKEDFTPSPVRSKIIAWPLSSLKANGVAQSEINVFVVSESDKPIPNKQVTLTSTLGNLRETTVITDNNGKATLHITSSNPGVAQIEAMVEPGIKLNHKITIQFE</sequence>
<evidence type="ECO:0000313" key="5">
    <source>
        <dbReference type="Proteomes" id="UP000179270"/>
    </source>
</evidence>
<organism evidence="4 5">
    <name type="scientific">Candidatus Roizmanbacteria bacterium RIFCSPLOWO2_01_FULL_35_13</name>
    <dbReference type="NCBI Taxonomy" id="1802055"/>
    <lineage>
        <taxon>Bacteria</taxon>
        <taxon>Candidatus Roizmaniibacteriota</taxon>
    </lineage>
</organism>
<dbReference type="SMART" id="SM00634">
    <property type="entry name" value="BID_1"/>
    <property type="match status" value="1"/>
</dbReference>
<dbReference type="InterPro" id="IPR008964">
    <property type="entry name" value="Invasin/intimin_cell_adhesion"/>
</dbReference>
<keyword evidence="2" id="KW-0472">Membrane</keyword>
<gene>
    <name evidence="4" type="ORF">A3A74_02885</name>
</gene>
<dbReference type="Gene3D" id="2.60.40.10">
    <property type="entry name" value="Immunoglobulins"/>
    <property type="match status" value="1"/>
</dbReference>
<dbReference type="PROSITE" id="PS51127">
    <property type="entry name" value="BIG1"/>
    <property type="match status" value="1"/>
</dbReference>
<keyword evidence="2" id="KW-0812">Transmembrane</keyword>
<evidence type="ECO:0000256" key="2">
    <source>
        <dbReference type="SAM" id="Phobius"/>
    </source>
</evidence>
<comment type="caution">
    <text evidence="4">The sequence shown here is derived from an EMBL/GenBank/DDBJ whole genome shotgun (WGS) entry which is preliminary data.</text>
</comment>